<gene>
    <name evidence="1" type="ORF">HMPREF9304_00420</name>
</gene>
<evidence type="ECO:0008006" key="3">
    <source>
        <dbReference type="Google" id="ProtNLM"/>
    </source>
</evidence>
<comment type="caution">
    <text evidence="1">The sequence shown here is derived from an EMBL/GenBank/DDBJ whole genome shotgun (WGS) entry which is preliminary data.</text>
</comment>
<evidence type="ECO:0000313" key="2">
    <source>
        <dbReference type="Proteomes" id="UP000029723"/>
    </source>
</evidence>
<organism evidence="1 2">
    <name type="scientific">Hoylesella timonensis S9-PR14</name>
    <dbReference type="NCBI Taxonomy" id="1401062"/>
    <lineage>
        <taxon>Bacteria</taxon>
        <taxon>Pseudomonadati</taxon>
        <taxon>Bacteroidota</taxon>
        <taxon>Bacteroidia</taxon>
        <taxon>Bacteroidales</taxon>
        <taxon>Prevotellaceae</taxon>
        <taxon>Hoylesella</taxon>
    </lineage>
</organism>
<evidence type="ECO:0000313" key="1">
    <source>
        <dbReference type="EMBL" id="KGI23145.1"/>
    </source>
</evidence>
<reference evidence="1 2" key="1">
    <citation type="submission" date="2014-07" db="EMBL/GenBank/DDBJ databases">
        <authorList>
            <person name="McCorrison J."/>
            <person name="Sanka R."/>
            <person name="Torralba M."/>
            <person name="Gillis M."/>
            <person name="Haft D.H."/>
            <person name="Methe B."/>
            <person name="Sutton G."/>
            <person name="Nelson K.E."/>
        </authorList>
    </citation>
    <scope>NUCLEOTIDE SEQUENCE [LARGE SCALE GENOMIC DNA]</scope>
    <source>
        <strain evidence="1 2">S9-PR14</strain>
    </source>
</reference>
<dbReference type="RefSeq" id="WP_036925610.1">
    <property type="nucleotide sequence ID" value="NZ_JRPQ01000005.1"/>
</dbReference>
<name>A0A098YU13_9BACT</name>
<dbReference type="OrthoDB" id="1094367at2"/>
<dbReference type="SUPFAM" id="SSF52172">
    <property type="entry name" value="CheY-like"/>
    <property type="match status" value="1"/>
</dbReference>
<proteinExistence type="predicted"/>
<dbReference type="Gene3D" id="3.40.50.2300">
    <property type="match status" value="1"/>
</dbReference>
<sequence>MDFKIVFIDDNMSEKEPFVQNIRKHYKDADCNHVFQNPDKGLEYVLENLNSKMIVFIDWNFSGHHKKGIDLLKEIRQKTSLLYIVIMSANQLRTDIPLESIVEMMNEENFFYLDRSNDDFDTVISIIDRVRSQWSTKFDCVLEQWLLRHPEDNNKEAFSEVSSGKTFTWADILVELRQQTPIGKSFEQKLNEYYIYQLNRSKK</sequence>
<accession>A0A098YU13</accession>
<protein>
    <recommendedName>
        <fullName evidence="3">Response regulatory domain-containing protein</fullName>
    </recommendedName>
</protein>
<dbReference type="InterPro" id="IPR011006">
    <property type="entry name" value="CheY-like_superfamily"/>
</dbReference>
<dbReference type="AlphaFoldDB" id="A0A098YU13"/>
<dbReference type="EMBL" id="JRPQ01000005">
    <property type="protein sequence ID" value="KGI23145.1"/>
    <property type="molecule type" value="Genomic_DNA"/>
</dbReference>
<dbReference type="Proteomes" id="UP000029723">
    <property type="component" value="Unassembled WGS sequence"/>
</dbReference>